<comment type="catalytic activity">
    <reaction evidence="1">
        <text>ATP + protein L-histidine = ADP + protein N-phospho-L-histidine.</text>
        <dbReference type="EC" id="2.7.13.3"/>
    </reaction>
</comment>
<dbReference type="GO" id="GO:0005737">
    <property type="term" value="C:cytoplasm"/>
    <property type="evidence" value="ECO:0007669"/>
    <property type="project" value="InterPro"/>
</dbReference>
<evidence type="ECO:0000256" key="3">
    <source>
        <dbReference type="ARBA" id="ARBA00021495"/>
    </source>
</evidence>
<evidence type="ECO:0000256" key="9">
    <source>
        <dbReference type="PROSITE-ProRule" id="PRU00110"/>
    </source>
</evidence>
<evidence type="ECO:0000259" key="16">
    <source>
        <dbReference type="PROSITE" id="PS50894"/>
    </source>
</evidence>
<evidence type="ECO:0000256" key="6">
    <source>
        <dbReference type="ARBA" id="ARBA00022777"/>
    </source>
</evidence>
<feature type="region of interest" description="Disordered" evidence="12">
    <location>
        <begin position="573"/>
        <end position="613"/>
    </location>
</feature>
<gene>
    <name evidence="17" type="ORF">HBO38_18075</name>
</gene>
<dbReference type="Gene3D" id="3.30.565.10">
    <property type="entry name" value="Histidine kinase-like ATPase, C-terminal domain"/>
    <property type="match status" value="1"/>
</dbReference>
<dbReference type="InterPro" id="IPR008207">
    <property type="entry name" value="Sig_transdc_His_kin_Hpt_dom"/>
</dbReference>
<dbReference type="SMART" id="SM00387">
    <property type="entry name" value="HATPase_c"/>
    <property type="match status" value="1"/>
</dbReference>
<evidence type="ECO:0000256" key="12">
    <source>
        <dbReference type="SAM" id="MobiDB-lite"/>
    </source>
</evidence>
<dbReference type="InterPro" id="IPR036890">
    <property type="entry name" value="HATPase_C_sf"/>
</dbReference>
<name>A0A7Y1A721_PSEVE</name>
<reference evidence="17 18" key="1">
    <citation type="journal article" date="2020" name="Front. Microbiol.">
        <title>Genetic Organization of the aprX-lipA2 Operon Affects the Proteolytic Potential of Pseudomonas Species in Milk.</title>
        <authorList>
            <person name="Maier C."/>
            <person name="Huptas C."/>
            <person name="von Neubeck M."/>
            <person name="Scherer S."/>
            <person name="Wenning M."/>
            <person name="Lucking G."/>
        </authorList>
    </citation>
    <scope>NUCLEOTIDE SEQUENCE [LARGE SCALE GENOMIC DNA]</scope>
    <source>
        <strain evidence="17 18">DSM 16272</strain>
    </source>
</reference>
<dbReference type="InterPro" id="IPR001789">
    <property type="entry name" value="Sig_transdc_resp-reg_receiver"/>
</dbReference>
<evidence type="ECO:0000313" key="17">
    <source>
        <dbReference type="EMBL" id="NMY10345.1"/>
    </source>
</evidence>
<dbReference type="SMART" id="SM00073">
    <property type="entry name" value="HPT"/>
    <property type="match status" value="4"/>
</dbReference>
<dbReference type="SMART" id="SM01231">
    <property type="entry name" value="H-kinase_dim"/>
    <property type="match status" value="1"/>
</dbReference>
<feature type="modified residue" description="Phosphohistidine" evidence="9">
    <location>
        <position position="789"/>
    </location>
</feature>
<dbReference type="Pfam" id="PF02518">
    <property type="entry name" value="HATPase_c"/>
    <property type="match status" value="1"/>
</dbReference>
<dbReference type="SUPFAM" id="SSF52172">
    <property type="entry name" value="CheY-like"/>
    <property type="match status" value="1"/>
</dbReference>
<feature type="domain" description="CheW-like" evidence="15">
    <location>
        <begin position="1657"/>
        <end position="1796"/>
    </location>
</feature>
<dbReference type="GO" id="GO:0000155">
    <property type="term" value="F:phosphorelay sensor kinase activity"/>
    <property type="evidence" value="ECO:0007669"/>
    <property type="project" value="InterPro"/>
</dbReference>
<organism evidence="17 18">
    <name type="scientific">Pseudomonas veronii</name>
    <dbReference type="NCBI Taxonomy" id="76761"/>
    <lineage>
        <taxon>Bacteria</taxon>
        <taxon>Pseudomonadati</taxon>
        <taxon>Pseudomonadota</taxon>
        <taxon>Gammaproteobacteria</taxon>
        <taxon>Pseudomonadales</taxon>
        <taxon>Pseudomonadaceae</taxon>
        <taxon>Pseudomonas</taxon>
    </lineage>
</organism>
<dbReference type="InterPro" id="IPR011006">
    <property type="entry name" value="CheY-like_superfamily"/>
</dbReference>
<dbReference type="InterPro" id="IPR003594">
    <property type="entry name" value="HATPase_dom"/>
</dbReference>
<evidence type="ECO:0000256" key="5">
    <source>
        <dbReference type="ARBA" id="ARBA00022679"/>
    </source>
</evidence>
<dbReference type="GO" id="GO:0006935">
    <property type="term" value="P:chemotaxis"/>
    <property type="evidence" value="ECO:0007669"/>
    <property type="project" value="InterPro"/>
</dbReference>
<dbReference type="PROSITE" id="PS50110">
    <property type="entry name" value="RESPONSE_REGULATORY"/>
    <property type="match status" value="1"/>
</dbReference>
<feature type="modified residue" description="4-aspartylphosphate" evidence="10">
    <location>
        <position position="1868"/>
    </location>
</feature>
<dbReference type="Pfam" id="PF01584">
    <property type="entry name" value="CheW"/>
    <property type="match status" value="1"/>
</dbReference>
<dbReference type="InterPro" id="IPR004358">
    <property type="entry name" value="Sig_transdc_His_kin-like_C"/>
</dbReference>
<dbReference type="PROSITE" id="PS50894">
    <property type="entry name" value="HPT"/>
    <property type="match status" value="4"/>
</dbReference>
<dbReference type="InterPro" id="IPR036061">
    <property type="entry name" value="CheW-like_dom_sf"/>
</dbReference>
<dbReference type="CDD" id="cd17546">
    <property type="entry name" value="REC_hyHK_CKI1_RcsC-like"/>
    <property type="match status" value="1"/>
</dbReference>
<feature type="domain" description="HPt" evidence="16">
    <location>
        <begin position="613"/>
        <end position="713"/>
    </location>
</feature>
<feature type="domain" description="Response regulatory" evidence="14">
    <location>
        <begin position="1819"/>
        <end position="1935"/>
    </location>
</feature>
<feature type="domain" description="HPt" evidence="16">
    <location>
        <begin position="1043"/>
        <end position="1147"/>
    </location>
</feature>
<dbReference type="Pfam" id="PF26379">
    <property type="entry name" value="FimL_2nd"/>
    <property type="match status" value="1"/>
</dbReference>
<dbReference type="PROSITE" id="PS50109">
    <property type="entry name" value="HIS_KIN"/>
    <property type="match status" value="1"/>
</dbReference>
<dbReference type="EC" id="2.7.13.3" evidence="2"/>
<feature type="modified residue" description="Phosphohistidine" evidence="9">
    <location>
        <position position="656"/>
    </location>
</feature>
<feature type="coiled-coil region" evidence="11">
    <location>
        <begin position="1361"/>
        <end position="1388"/>
    </location>
</feature>
<proteinExistence type="predicted"/>
<dbReference type="InterPro" id="IPR002545">
    <property type="entry name" value="CheW-lke_dom"/>
</dbReference>
<dbReference type="PANTHER" id="PTHR43395:SF8">
    <property type="entry name" value="HISTIDINE KINASE"/>
    <property type="match status" value="1"/>
</dbReference>
<sequence>MVDRHDYVALEWVKGDIAETLKQARSALDAFVETTDNDTLGDCLACIHQVHGALQMVEFYGAALLAEEIEALALALQAGRVSQRDESIRLLQQALGQLPLYLDRIHSARRDLPLVVLPLLNDLRSARGESLLSETSLFSPQLLSIAPLSEETLAQRAPPDLNEQVRQWHLLLQQALAGLLREDHGPSNLEDMARVFARLEALCQGAPLLPLWQVTSALVEGMLTGVIANSPALRSLLKASDKQLKRLLVQGIGGINQPAPDELLKSLLFYVAKVTRPTPRMQSLKERYGLDEALPDSAVVDAERARLAGPDRNAMGSVLGALCEELVRVKERLDLFVRSDRQHTSDLDALLAPLRQIADTLAVLGFGQPRKVIIDQLAVVLSLAQGQREPNDAVLMDVAGALLYVEATLAGMAGTVEPENREESRLPTTDLTQIHQLVIRESCQCLKQAKELVIDCIDAQWERQRLESLPELLSQVRGALAMIPLPRAASLMRGCTDYVDEQLMINDAVPSAEQLEHFADVISGLEYYLERMLQDPDAAGERVLELATRGLAALGYLPAEKPWRQALVAPDGALSSESTPSQSQFDALANPASRLNPPALQRPGSLLPPPAGEEPIDDELREVFLEETAEVLEVLHHHLPSGVDKTALGEMRRAFHTLKGSGRMVRALVLAELAWAVENLLNRVLERSVAAGPEVQQVLDEAVALLPELIADFAAGAQRQRDAVDALAARAHALASGTAVAAAEPHDPMLLEIFRNEVQSHLDSLNHFLRQAAEHVPLQVSDELQRALHTLKGSAYMAGVLPIAELARPLDHLTREYKAHRLPLDLDEVELLLEAEGLFQRGLRQLNGDPLMPIQGAADLIGRTQSLLDQQLQAQLEAPSTGLRIKRDPQLINNFLAQGMDILLDAESLLRRWQQHPGERQELTALLDELTTLGQGAHLADLHAIDELCEALLDLYGAVEESSLAVSERFFQEAEQAHEALINMLDQLAAGQEISPAPARMQALRELLDGALDPSATGLIKSDGSRALSISELGAATARLDRHAVVDDEIVEIFLEEAVDILDSAGQSLKRWLLEPEGVAPLTSLQRDMHTLKGGARMAEIGPVGDLAYELEGLYEGLADRRYSYSGELSQVLMSSHEHLALQLEQLQEHQALSDSSELIAKVRALRHSGSPTAPVATAHTLGIDPELLDIFLEEAADILDSSGAALLRWQAEPHNRQEVETLLRDLHTLKGGARMVEIGPIGDLAHELEFLYEGLSSGLLVASSELFALLQGCHDRLAQMIDAVAAGLPVGSVDKLIERIKSLVHPSDEPVAAVALVTGKAEAAVEPTADMVKISADLLDDLVNLAGETSIFRGRIEQQVNDAQVALNEVETTLERMRDQLRRLDSETQGRLFSRQQAEAERLDYDEFDPLEMDRHSQLQQLSRALFESASDLLDLKETLERRNQDAHDLLQQQARINTELQEGLMRTRMVPFERMLPRLKRIVRQVAQELGKDVEFVVGNAEGEMDRNVLERMVAPLEHMLRNAVDHGLESREARLLAGKPEKGRVTLDLTHEGGDILFDLRDDGAGVSLDAVRRKAIKRGLLAADQEISDHDVLQFILQPGFSTAEKITQISGRGVGMDVVHEEVRQLGGSMFIDSIPGAGVHFRIRLPFTVSVNRALMVQCADDQYAMPLNTIEGLVRVLPHELEGHYQLDPPRYEYAGQRYELFYLGDLLHTVARPKLLGQYQPLPVLLVQYNERHVAVQVDSMAGSREIVVKGLGPQFAGVKGLSGATILGDGRVVLIIDLLAHIRARQPALPAQVVDVPLLLNAPLKKRPLLVLVVDDSVTVRKVTSRLLERNGMNVLTAKDGIDAMAVLEEHTPDLMLLDIEMPRMDGFEVAIQVRNDPRLMRLPIIMITSRTGQKHRDRAMAIGVNDYLGKPYQESVLLESIAYWSKSHA</sequence>
<keyword evidence="6" id="KW-0418">Kinase</keyword>
<dbReference type="Proteomes" id="UP000537729">
    <property type="component" value="Unassembled WGS sequence"/>
</dbReference>
<accession>A0A7Y1A721</accession>
<comment type="caution">
    <text evidence="17">The sequence shown here is derived from an EMBL/GenBank/DDBJ whole genome shotgun (WGS) entry which is preliminary data.</text>
</comment>
<keyword evidence="4 10" id="KW-0597">Phosphoprotein</keyword>
<dbReference type="EMBL" id="JAAQWG010000025">
    <property type="protein sequence ID" value="NMY10345.1"/>
    <property type="molecule type" value="Genomic_DNA"/>
</dbReference>
<dbReference type="InterPro" id="IPR036641">
    <property type="entry name" value="HPT_dom_sf"/>
</dbReference>
<dbReference type="InterPro" id="IPR051315">
    <property type="entry name" value="Bact_Chemotaxis_CheA"/>
</dbReference>
<evidence type="ECO:0000256" key="10">
    <source>
        <dbReference type="PROSITE-ProRule" id="PRU00169"/>
    </source>
</evidence>
<feature type="domain" description="HPt" evidence="16">
    <location>
        <begin position="743"/>
        <end position="846"/>
    </location>
</feature>
<evidence type="ECO:0000256" key="2">
    <source>
        <dbReference type="ARBA" id="ARBA00012438"/>
    </source>
</evidence>
<feature type="modified residue" description="Phosphohistidine" evidence="9">
    <location>
        <position position="1090"/>
    </location>
</feature>
<keyword evidence="11" id="KW-0175">Coiled coil</keyword>
<dbReference type="InterPro" id="IPR005467">
    <property type="entry name" value="His_kinase_dom"/>
</dbReference>
<evidence type="ECO:0000256" key="1">
    <source>
        <dbReference type="ARBA" id="ARBA00000085"/>
    </source>
</evidence>
<feature type="domain" description="HPt" evidence="16">
    <location>
        <begin position="1181"/>
        <end position="1285"/>
    </location>
</feature>
<dbReference type="SUPFAM" id="SSF55874">
    <property type="entry name" value="ATPase domain of HSP90 chaperone/DNA topoisomerase II/histidine kinase"/>
    <property type="match status" value="1"/>
</dbReference>
<evidence type="ECO:0000259" key="15">
    <source>
        <dbReference type="PROSITE" id="PS50851"/>
    </source>
</evidence>
<protein>
    <recommendedName>
        <fullName evidence="3">Chemotaxis protein CheA</fullName>
        <ecNumber evidence="2">2.7.13.3</ecNumber>
    </recommendedName>
</protein>
<dbReference type="PRINTS" id="PR00344">
    <property type="entry name" value="BCTRLSENSOR"/>
</dbReference>
<dbReference type="PANTHER" id="PTHR43395">
    <property type="entry name" value="SENSOR HISTIDINE KINASE CHEA"/>
    <property type="match status" value="1"/>
</dbReference>
<dbReference type="Pfam" id="PF01627">
    <property type="entry name" value="Hpt"/>
    <property type="match status" value="5"/>
</dbReference>
<keyword evidence="7" id="KW-0902">Two-component regulatory system</keyword>
<dbReference type="SUPFAM" id="SSF47226">
    <property type="entry name" value="Histidine-containing phosphotransfer domain, HPT domain"/>
    <property type="match status" value="7"/>
</dbReference>
<feature type="modified residue" description="Phosphohistidine" evidence="9">
    <location>
        <position position="1228"/>
    </location>
</feature>
<comment type="function">
    <text evidence="8">Involved in the transmission of sensory signals from the chemoreceptors to the flagellar motors. CheA is autophosphorylated; it can transfer its phosphate group to either CheB or CheY.</text>
</comment>
<evidence type="ECO:0000256" key="11">
    <source>
        <dbReference type="SAM" id="Coils"/>
    </source>
</evidence>
<feature type="compositionally biased region" description="Polar residues" evidence="12">
    <location>
        <begin position="575"/>
        <end position="585"/>
    </location>
</feature>
<evidence type="ECO:0000259" key="14">
    <source>
        <dbReference type="PROSITE" id="PS50110"/>
    </source>
</evidence>
<dbReference type="PROSITE" id="PS50851">
    <property type="entry name" value="CHEW"/>
    <property type="match status" value="1"/>
</dbReference>
<evidence type="ECO:0000256" key="7">
    <source>
        <dbReference type="ARBA" id="ARBA00023012"/>
    </source>
</evidence>
<dbReference type="SUPFAM" id="SSF50341">
    <property type="entry name" value="CheW-like"/>
    <property type="match status" value="1"/>
</dbReference>
<keyword evidence="5" id="KW-0808">Transferase</keyword>
<dbReference type="InterPro" id="IPR004105">
    <property type="entry name" value="CheA-like_dim"/>
</dbReference>
<dbReference type="Gene3D" id="1.20.120.160">
    <property type="entry name" value="HPT domain"/>
    <property type="match status" value="6"/>
</dbReference>
<evidence type="ECO:0000313" key="18">
    <source>
        <dbReference type="Proteomes" id="UP000537729"/>
    </source>
</evidence>
<evidence type="ECO:0000256" key="8">
    <source>
        <dbReference type="ARBA" id="ARBA00035100"/>
    </source>
</evidence>
<evidence type="ECO:0000259" key="13">
    <source>
        <dbReference type="PROSITE" id="PS50109"/>
    </source>
</evidence>
<dbReference type="RefSeq" id="WP_169884647.1">
    <property type="nucleotide sequence ID" value="NZ_JAAQWG010000025.1"/>
</dbReference>
<dbReference type="Gene3D" id="3.40.50.2300">
    <property type="match status" value="1"/>
</dbReference>
<dbReference type="Gene3D" id="2.30.30.40">
    <property type="entry name" value="SH3 Domains"/>
    <property type="match status" value="1"/>
</dbReference>
<dbReference type="InterPro" id="IPR058661">
    <property type="entry name" value="FimL_2nd"/>
</dbReference>
<dbReference type="FunFam" id="3.30.565.10:FF:000016">
    <property type="entry name" value="Chemotaxis protein CheA, putative"/>
    <property type="match status" value="1"/>
</dbReference>
<evidence type="ECO:0000256" key="4">
    <source>
        <dbReference type="ARBA" id="ARBA00022553"/>
    </source>
</evidence>
<dbReference type="SMART" id="SM00448">
    <property type="entry name" value="REC"/>
    <property type="match status" value="1"/>
</dbReference>
<dbReference type="CDD" id="cd00088">
    <property type="entry name" value="HPT"/>
    <property type="match status" value="4"/>
</dbReference>
<feature type="domain" description="Histidine kinase" evidence="13">
    <location>
        <begin position="1422"/>
        <end position="1655"/>
    </location>
</feature>
<dbReference type="Pfam" id="PF00072">
    <property type="entry name" value="Response_reg"/>
    <property type="match status" value="1"/>
</dbReference>
<dbReference type="SMART" id="SM00260">
    <property type="entry name" value="CheW"/>
    <property type="match status" value="1"/>
</dbReference>